<comment type="similarity">
    <text evidence="1">Belongs to the E.coli NlpD/Haemophilus LppB family.</text>
</comment>
<dbReference type="Gene3D" id="3.10.350.10">
    <property type="entry name" value="LysM domain"/>
    <property type="match status" value="1"/>
</dbReference>
<evidence type="ECO:0000259" key="3">
    <source>
        <dbReference type="PROSITE" id="PS51782"/>
    </source>
</evidence>
<dbReference type="Pfam" id="PF01476">
    <property type="entry name" value="LysM"/>
    <property type="match status" value="1"/>
</dbReference>
<dbReference type="SMART" id="SM00257">
    <property type="entry name" value="LysM"/>
    <property type="match status" value="1"/>
</dbReference>
<proteinExistence type="inferred from homology"/>
<sequence length="256" mass="26750">MPADDQPAVSNNQPAAASSSAPVAANTSSVPASAATASARTHTVARGDTLYSIAWTHNIDYRRLALANNLSAPYTIYPGQQLNLSESGVSESAISALPDIPASPAGELATTTGQRPQAAIDARRTGSVSTRQTEGVSWQWPAEGRMLSMFSEAGANRGIDIAGMQGQSVYAAADGDVVYAGSGIQGAGNLVILRHSARHLSAYMYNRAMVVGEGDRVRAGDKIAEMGSGPNGRDLLHFEVRVDGKPTDPVRFLPSR</sequence>
<dbReference type="Gene3D" id="2.70.70.10">
    <property type="entry name" value="Glucose Permease (Domain IIA)"/>
    <property type="match status" value="1"/>
</dbReference>
<dbReference type="GO" id="GO:0009279">
    <property type="term" value="C:cell outer membrane"/>
    <property type="evidence" value="ECO:0007669"/>
    <property type="project" value="TreeGrafter"/>
</dbReference>
<dbReference type="EMBL" id="MASR01000001">
    <property type="protein sequence ID" value="OFE13813.1"/>
    <property type="molecule type" value="Genomic_DNA"/>
</dbReference>
<dbReference type="InterPro" id="IPR036779">
    <property type="entry name" value="LysM_dom_sf"/>
</dbReference>
<dbReference type="Pfam" id="PF01551">
    <property type="entry name" value="Peptidase_M23"/>
    <property type="match status" value="1"/>
</dbReference>
<dbReference type="PANTHER" id="PTHR21666">
    <property type="entry name" value="PEPTIDASE-RELATED"/>
    <property type="match status" value="1"/>
</dbReference>
<dbReference type="CDD" id="cd00118">
    <property type="entry name" value="LysM"/>
    <property type="match status" value="1"/>
</dbReference>
<keyword evidence="5" id="KW-1185">Reference proteome</keyword>
<dbReference type="PANTHER" id="PTHR21666:SF263">
    <property type="entry name" value="MUREIN HYDROLASE ACTIVATOR NLPD"/>
    <property type="match status" value="1"/>
</dbReference>
<dbReference type="GO" id="GO:0032153">
    <property type="term" value="C:cell division site"/>
    <property type="evidence" value="ECO:0007669"/>
    <property type="project" value="TreeGrafter"/>
</dbReference>
<feature type="region of interest" description="Disordered" evidence="2">
    <location>
        <begin position="1"/>
        <end position="23"/>
    </location>
</feature>
<evidence type="ECO:0000256" key="1">
    <source>
        <dbReference type="ARBA" id="ARBA00038420"/>
    </source>
</evidence>
<dbReference type="PROSITE" id="PS51782">
    <property type="entry name" value="LYSM"/>
    <property type="match status" value="1"/>
</dbReference>
<evidence type="ECO:0000256" key="2">
    <source>
        <dbReference type="SAM" id="MobiDB-lite"/>
    </source>
</evidence>
<gene>
    <name evidence="4" type="ORF">PHACT_00425</name>
</gene>
<accession>A0A1E8CN35</accession>
<dbReference type="GO" id="GO:0004222">
    <property type="term" value="F:metalloendopeptidase activity"/>
    <property type="evidence" value="ECO:0007669"/>
    <property type="project" value="TreeGrafter"/>
</dbReference>
<name>A0A1E8CN35_9GAMM</name>
<dbReference type="InterPro" id="IPR016047">
    <property type="entry name" value="M23ase_b-sheet_dom"/>
</dbReference>
<feature type="domain" description="LysM" evidence="3">
    <location>
        <begin position="40"/>
        <end position="84"/>
    </location>
</feature>
<organism evidence="4 5">
    <name type="scientific">Pseudohongiella acticola</name>
    <dbReference type="NCBI Taxonomy" id="1524254"/>
    <lineage>
        <taxon>Bacteria</taxon>
        <taxon>Pseudomonadati</taxon>
        <taxon>Pseudomonadota</taxon>
        <taxon>Gammaproteobacteria</taxon>
        <taxon>Pseudomonadales</taxon>
        <taxon>Pseudohongiellaceae</taxon>
        <taxon>Pseudohongiella</taxon>
    </lineage>
</organism>
<dbReference type="AlphaFoldDB" id="A0A1E8CN35"/>
<dbReference type="STRING" id="1524254.PHACT_00425"/>
<protein>
    <recommendedName>
        <fullName evidence="3">LysM domain-containing protein</fullName>
    </recommendedName>
</protein>
<dbReference type="Proteomes" id="UP000175669">
    <property type="component" value="Unassembled WGS sequence"/>
</dbReference>
<evidence type="ECO:0000313" key="4">
    <source>
        <dbReference type="EMBL" id="OFE13813.1"/>
    </source>
</evidence>
<dbReference type="SUPFAM" id="SSF51261">
    <property type="entry name" value="Duplicated hybrid motif"/>
    <property type="match status" value="1"/>
</dbReference>
<dbReference type="InterPro" id="IPR018392">
    <property type="entry name" value="LysM"/>
</dbReference>
<reference evidence="5" key="1">
    <citation type="submission" date="2016-07" db="EMBL/GenBank/DDBJ databases">
        <authorList>
            <person name="Florea S."/>
            <person name="Webb J.S."/>
            <person name="Jaromczyk J."/>
            <person name="Schardl C.L."/>
        </authorList>
    </citation>
    <scope>NUCLEOTIDE SEQUENCE [LARGE SCALE GENOMIC DNA]</scope>
    <source>
        <strain evidence="5">KCTC 42131</strain>
    </source>
</reference>
<comment type="caution">
    <text evidence="4">The sequence shown here is derived from an EMBL/GenBank/DDBJ whole genome shotgun (WGS) entry which is preliminary data.</text>
</comment>
<dbReference type="CDD" id="cd12797">
    <property type="entry name" value="M23_peptidase"/>
    <property type="match status" value="1"/>
</dbReference>
<dbReference type="InterPro" id="IPR050570">
    <property type="entry name" value="Cell_wall_metabolism_enzyme"/>
</dbReference>
<evidence type="ECO:0000313" key="5">
    <source>
        <dbReference type="Proteomes" id="UP000175669"/>
    </source>
</evidence>
<feature type="region of interest" description="Disordered" evidence="2">
    <location>
        <begin position="107"/>
        <end position="135"/>
    </location>
</feature>
<feature type="compositionally biased region" description="Polar residues" evidence="2">
    <location>
        <begin position="126"/>
        <end position="135"/>
    </location>
</feature>
<dbReference type="InterPro" id="IPR011055">
    <property type="entry name" value="Dup_hybrid_motif"/>
</dbReference>